<protein>
    <submittedName>
        <fullName evidence="2">Tail fiber protein</fullName>
    </submittedName>
</protein>
<sequence>MNILRSFTETVVTTPTDTFPISFEYDEKYDAVHVFLNDVAVEDLGYTVSQVNAVTLKVEPAIPEGTVRIERETDIDKMKYIFDAGALFIDQNVDADFRQIVHSQQEVRDGFIKLRGDVLPLVHGLQEALQQAQEASEAAQEAANAAEVAAAQTQYYLRYFNPEIVYPKNARIMLDNGDIVKNTLPNNTTNPNSDMTGWVKVNSASQIVESSGLTQQQFNDVITNKEIYLSRLGAKFDGSDETAILQRAVDMADELTTIVFDKTGFKFSSVNYGTKSVSMRGVFTNNPRRIPIVVYITGAGIVGSGQVIRLDSLDFRSTGNKNDGANITLMDNPHANGTFLSVTNCAARNFSGVVFGFKDLIDSKISGFIPERNNLVFKFTLGAWVASTTITLEKIYAQQNTLLFDADDCDHCTMIDCIFEYNTSLGHINSGSWTIINYYGEGNSAPLVATNTSLTILKAYTLNGPNDGFLNTFTTNDPYSVGSTLVSGRQLSAFDFRKEYETYRRINPTFGGDTWTKIGNMRLETAGSCVITIIGADAYHSTSGAVTDANSRSVIICHKRSGGNGVPAITATWHTVGNGAPIADVRIVDTKTIAGLEVYVLQKAYGYMGVAVDVAKAELFTYDIKTSQQKPTGGGSGDENTPTMLIVPKYVKLAAGTGYVGSDGTNPLLGGSTATTIGAAGSAAALPTNPLGYIIVSINGTPRKIPYYNI</sequence>
<keyword evidence="1" id="KW-0175">Coiled coil</keyword>
<proteinExistence type="predicted"/>
<name>A0AAU8KUR8_9VIRU</name>
<accession>A0AAU8KUR8</accession>
<evidence type="ECO:0000313" key="2">
    <source>
        <dbReference type="EMBL" id="XCN27090.1"/>
    </source>
</evidence>
<organism evidence="2">
    <name type="scientific">Acinetobacter phage vB_Ab_02_KEN_01</name>
    <dbReference type="NCBI Taxonomy" id="3143011"/>
    <lineage>
        <taxon>Viruses</taxon>
    </lineage>
</organism>
<evidence type="ECO:0000256" key="1">
    <source>
        <dbReference type="SAM" id="Coils"/>
    </source>
</evidence>
<gene>
    <name evidence="2" type="ORF">URNSOXBW_CDS0010</name>
</gene>
<feature type="coiled-coil region" evidence="1">
    <location>
        <begin position="122"/>
        <end position="152"/>
    </location>
</feature>
<reference evidence="2" key="1">
    <citation type="submission" date="2024-05" db="EMBL/GenBank/DDBJ databases">
        <title>Complete Genome Sequences of 14 Acinetobacter baumannii phages isolated in Kenya.</title>
        <authorList>
            <person name="Mwai F."/>
            <person name="Kigen C."/>
            <person name="Makobe C."/>
            <person name="Georges M."/>
            <person name="Mutai I."/>
            <person name="Odoyo E."/>
            <person name="Gachoya M."/>
            <person name="Musila L."/>
        </authorList>
    </citation>
    <scope>NUCLEOTIDE SEQUENCE</scope>
</reference>
<dbReference type="EMBL" id="PP841128">
    <property type="protein sequence ID" value="XCN27090.1"/>
    <property type="molecule type" value="Genomic_DNA"/>
</dbReference>